<feature type="active site" description="Proton acceptor" evidence="6">
    <location>
        <position position="354"/>
    </location>
</feature>
<comment type="caution">
    <text evidence="10">The sequence shown here is derived from an EMBL/GenBank/DDBJ whole genome shotgun (WGS) entry which is preliminary data.</text>
</comment>
<proteinExistence type="inferred from homology"/>
<keyword evidence="11" id="KW-1185">Reference proteome</keyword>
<evidence type="ECO:0000259" key="9">
    <source>
        <dbReference type="Pfam" id="PF02803"/>
    </source>
</evidence>
<reference evidence="10 11" key="1">
    <citation type="submission" date="2020-01" db="EMBL/GenBank/DDBJ databases">
        <authorList>
            <person name="Kim M.K."/>
        </authorList>
    </citation>
    <scope>NUCLEOTIDE SEQUENCE [LARGE SCALE GENOMIC DNA]</scope>
    <source>
        <strain evidence="10 11">BT213</strain>
    </source>
</reference>
<evidence type="ECO:0000256" key="4">
    <source>
        <dbReference type="ARBA" id="ARBA00023315"/>
    </source>
</evidence>
<dbReference type="InterPro" id="IPR020615">
    <property type="entry name" value="Thiolase_acyl_enz_int_AS"/>
</dbReference>
<sequence length="399" mass="42195">MNTAYIVDIVRTPVGKFGGSLSTVRPDDMAAFILKELMARNPQVAPELIEDVVLGAANQAGEDNRNVARMALLLAGLPLQIGGVTVNRLCASGLQAIMDASRAIKSGDGDVYLAGGVESMTRAPFVMAKAETAWSRTPEIYDTTIGWRFTNPALSKLHHPFAMGETAENVAEREGVSREAQDEFAYNSQIKYKAAHEAGKFKDEIIAYPVPQRKSDPVIFDTDEHPRLSTIEKLGQLAPAFKKGGSVTAGNSSGINDGAAASLIVREETVNRLGLTPMARVVSVAVAGVEPSHMGMGPVPATLKALKRAGLTINDIGLAEINEAFAAQAIPCVQQLGIDPAIVNVNGGSIAIGHPLGASGTRISATLLHEMKRRENVRYGLATMCVGVGQGAAIIYEKV</sequence>
<dbReference type="InterPro" id="IPR050215">
    <property type="entry name" value="Thiolase-like_sf_Thiolase"/>
</dbReference>
<protein>
    <recommendedName>
        <fullName evidence="5">acetyl-CoA C-acyltransferase</fullName>
        <ecNumber evidence="5">2.3.1.16</ecNumber>
    </recommendedName>
</protein>
<dbReference type="InterPro" id="IPR020610">
    <property type="entry name" value="Thiolase_AS"/>
</dbReference>
<dbReference type="InterPro" id="IPR020616">
    <property type="entry name" value="Thiolase_N"/>
</dbReference>
<feature type="active site" description="Acyl-thioester intermediate" evidence="6">
    <location>
        <position position="90"/>
    </location>
</feature>
<dbReference type="Gene3D" id="3.40.47.10">
    <property type="match status" value="1"/>
</dbReference>
<comment type="similarity">
    <text evidence="2 7">Belongs to the thiolase-like superfamily. Thiolase family.</text>
</comment>
<evidence type="ECO:0000256" key="2">
    <source>
        <dbReference type="ARBA" id="ARBA00010982"/>
    </source>
</evidence>
<evidence type="ECO:0000256" key="5">
    <source>
        <dbReference type="ARBA" id="ARBA00024073"/>
    </source>
</evidence>
<dbReference type="GO" id="GO:0010124">
    <property type="term" value="P:phenylacetate catabolic process"/>
    <property type="evidence" value="ECO:0007669"/>
    <property type="project" value="TreeGrafter"/>
</dbReference>
<accession>A0A6B2H557</accession>
<evidence type="ECO:0000259" key="8">
    <source>
        <dbReference type="Pfam" id="PF00108"/>
    </source>
</evidence>
<dbReference type="InterPro" id="IPR020617">
    <property type="entry name" value="Thiolase_C"/>
</dbReference>
<evidence type="ECO:0000256" key="7">
    <source>
        <dbReference type="RuleBase" id="RU003557"/>
    </source>
</evidence>
<dbReference type="EMBL" id="JAAEAA010000023">
    <property type="protein sequence ID" value="NDK57258.1"/>
    <property type="molecule type" value="Genomic_DNA"/>
</dbReference>
<evidence type="ECO:0000256" key="3">
    <source>
        <dbReference type="ARBA" id="ARBA00022679"/>
    </source>
</evidence>
<evidence type="ECO:0000313" key="10">
    <source>
        <dbReference type="EMBL" id="NDK57258.1"/>
    </source>
</evidence>
<dbReference type="PROSITE" id="PS00099">
    <property type="entry name" value="THIOLASE_3"/>
    <property type="match status" value="1"/>
</dbReference>
<dbReference type="GO" id="GO:0003988">
    <property type="term" value="F:acetyl-CoA C-acyltransferase activity"/>
    <property type="evidence" value="ECO:0007669"/>
    <property type="project" value="UniProtKB-EC"/>
</dbReference>
<dbReference type="PIRSF" id="PIRSF000429">
    <property type="entry name" value="Ac-CoA_Ac_transf"/>
    <property type="match status" value="1"/>
</dbReference>
<dbReference type="PANTHER" id="PTHR43853:SF2">
    <property type="entry name" value="3-OXOADIPYL-COA_3-OXO-5,6-DEHYDROSUBERYL-COA THIOLASE"/>
    <property type="match status" value="1"/>
</dbReference>
<evidence type="ECO:0000256" key="6">
    <source>
        <dbReference type="PIRSR" id="PIRSR000429-1"/>
    </source>
</evidence>
<dbReference type="FunFam" id="3.40.47.10:FF:000010">
    <property type="entry name" value="Acetyl-CoA acetyltransferase (Thiolase)"/>
    <property type="match status" value="1"/>
</dbReference>
<dbReference type="InterPro" id="IPR002155">
    <property type="entry name" value="Thiolase"/>
</dbReference>
<gene>
    <name evidence="10" type="ORF">GWO68_15140</name>
</gene>
<name>A0A6B2H557_9BACT</name>
<dbReference type="InterPro" id="IPR020613">
    <property type="entry name" value="Thiolase_CS"/>
</dbReference>
<dbReference type="RefSeq" id="WP_162347321.1">
    <property type="nucleotide sequence ID" value="NZ_JAAEAA010000023.1"/>
</dbReference>
<organism evidence="10 11">
    <name type="scientific">Pontibacter fetidus</name>
    <dbReference type="NCBI Taxonomy" id="2700082"/>
    <lineage>
        <taxon>Bacteria</taxon>
        <taxon>Pseudomonadati</taxon>
        <taxon>Bacteroidota</taxon>
        <taxon>Cytophagia</taxon>
        <taxon>Cytophagales</taxon>
        <taxon>Hymenobacteraceae</taxon>
        <taxon>Pontibacter</taxon>
    </lineage>
</organism>
<feature type="active site" description="Proton acceptor" evidence="6">
    <location>
        <position position="385"/>
    </location>
</feature>
<evidence type="ECO:0000256" key="1">
    <source>
        <dbReference type="ARBA" id="ARBA00005189"/>
    </source>
</evidence>
<dbReference type="PROSITE" id="PS00737">
    <property type="entry name" value="THIOLASE_2"/>
    <property type="match status" value="1"/>
</dbReference>
<dbReference type="SUPFAM" id="SSF53901">
    <property type="entry name" value="Thiolase-like"/>
    <property type="match status" value="2"/>
</dbReference>
<keyword evidence="3 7" id="KW-0808">Transferase</keyword>
<dbReference type="Pfam" id="PF02803">
    <property type="entry name" value="Thiolase_C"/>
    <property type="match status" value="1"/>
</dbReference>
<dbReference type="AlphaFoldDB" id="A0A6B2H557"/>
<dbReference type="Proteomes" id="UP000478546">
    <property type="component" value="Unassembled WGS sequence"/>
</dbReference>
<dbReference type="PROSITE" id="PS00098">
    <property type="entry name" value="THIOLASE_1"/>
    <property type="match status" value="1"/>
</dbReference>
<feature type="domain" description="Thiolase N-terminal" evidence="8">
    <location>
        <begin position="5"/>
        <end position="268"/>
    </location>
</feature>
<comment type="pathway">
    <text evidence="1">Lipid metabolism.</text>
</comment>
<dbReference type="GO" id="GO:0005737">
    <property type="term" value="C:cytoplasm"/>
    <property type="evidence" value="ECO:0007669"/>
    <property type="project" value="UniProtKB-ARBA"/>
</dbReference>
<dbReference type="PANTHER" id="PTHR43853">
    <property type="entry name" value="3-KETOACYL-COA THIOLASE, PEROXISOMAL"/>
    <property type="match status" value="1"/>
</dbReference>
<keyword evidence="4 7" id="KW-0012">Acyltransferase</keyword>
<feature type="domain" description="Thiolase C-terminal" evidence="9">
    <location>
        <begin position="275"/>
        <end position="397"/>
    </location>
</feature>
<dbReference type="NCBIfam" id="TIGR01930">
    <property type="entry name" value="AcCoA-C-Actrans"/>
    <property type="match status" value="1"/>
</dbReference>
<dbReference type="InterPro" id="IPR016039">
    <property type="entry name" value="Thiolase-like"/>
</dbReference>
<evidence type="ECO:0000313" key="11">
    <source>
        <dbReference type="Proteomes" id="UP000478546"/>
    </source>
</evidence>
<dbReference type="Pfam" id="PF00108">
    <property type="entry name" value="Thiolase_N"/>
    <property type="match status" value="1"/>
</dbReference>
<dbReference type="GO" id="GO:0006635">
    <property type="term" value="P:fatty acid beta-oxidation"/>
    <property type="evidence" value="ECO:0007669"/>
    <property type="project" value="TreeGrafter"/>
</dbReference>
<dbReference type="CDD" id="cd00751">
    <property type="entry name" value="thiolase"/>
    <property type="match status" value="1"/>
</dbReference>
<dbReference type="EC" id="2.3.1.16" evidence="5"/>